<accession>A0ACB8AFZ2</accession>
<organism evidence="1 2">
    <name type="scientific">Hygrophoropsis aurantiaca</name>
    <dbReference type="NCBI Taxonomy" id="72124"/>
    <lineage>
        <taxon>Eukaryota</taxon>
        <taxon>Fungi</taxon>
        <taxon>Dikarya</taxon>
        <taxon>Basidiomycota</taxon>
        <taxon>Agaricomycotina</taxon>
        <taxon>Agaricomycetes</taxon>
        <taxon>Agaricomycetidae</taxon>
        <taxon>Boletales</taxon>
        <taxon>Coniophorineae</taxon>
        <taxon>Hygrophoropsidaceae</taxon>
        <taxon>Hygrophoropsis</taxon>
    </lineage>
</organism>
<protein>
    <submittedName>
        <fullName evidence="1">Uncharacterized protein</fullName>
    </submittedName>
</protein>
<keyword evidence="2" id="KW-1185">Reference proteome</keyword>
<reference evidence="1" key="1">
    <citation type="journal article" date="2021" name="New Phytol.">
        <title>Evolutionary innovations through gain and loss of genes in the ectomycorrhizal Boletales.</title>
        <authorList>
            <person name="Wu G."/>
            <person name="Miyauchi S."/>
            <person name="Morin E."/>
            <person name="Kuo A."/>
            <person name="Drula E."/>
            <person name="Varga T."/>
            <person name="Kohler A."/>
            <person name="Feng B."/>
            <person name="Cao Y."/>
            <person name="Lipzen A."/>
            <person name="Daum C."/>
            <person name="Hundley H."/>
            <person name="Pangilinan J."/>
            <person name="Johnson J."/>
            <person name="Barry K."/>
            <person name="LaButti K."/>
            <person name="Ng V."/>
            <person name="Ahrendt S."/>
            <person name="Min B."/>
            <person name="Choi I.G."/>
            <person name="Park H."/>
            <person name="Plett J.M."/>
            <person name="Magnuson J."/>
            <person name="Spatafora J.W."/>
            <person name="Nagy L.G."/>
            <person name="Henrissat B."/>
            <person name="Grigoriev I.V."/>
            <person name="Yang Z.L."/>
            <person name="Xu J."/>
            <person name="Martin F.M."/>
        </authorList>
    </citation>
    <scope>NUCLEOTIDE SEQUENCE</scope>
    <source>
        <strain evidence="1">ATCC 28755</strain>
    </source>
</reference>
<dbReference type="EMBL" id="MU267677">
    <property type="protein sequence ID" value="KAH7911477.1"/>
    <property type="molecule type" value="Genomic_DNA"/>
</dbReference>
<evidence type="ECO:0000313" key="2">
    <source>
        <dbReference type="Proteomes" id="UP000790377"/>
    </source>
</evidence>
<gene>
    <name evidence="1" type="ORF">BJ138DRAFT_913866</name>
</gene>
<comment type="caution">
    <text evidence="1">The sequence shown here is derived from an EMBL/GenBank/DDBJ whole genome shotgun (WGS) entry which is preliminary data.</text>
</comment>
<sequence>MASPSSPPKPLKSGSPSPSPSVRISSPLNPNPNPNPNWSPHPTPPTLARQRRASFTLAHRDESMSYSAFASVAASSQLNPQSHSANTSPGQSSADLPQMDLLSNVRRGHSRSPHLRSSLDLTRPRALSSASSHGGNGSAHGHSPRVSSVDLTHSRTHSPSPGLPPLLQGLPLEQGSLDFSYTYTQSQTQPIDIPNHGSVVTRHHVPGDVTPPNEPPRTWWSKKMPYDPVEPAWGANADPYKAIGAHGDDNESDDDVGIEWEKGWAEGGGFETNVVPAGVGDDAGNGNAAAGFVTANEGTGRGRIERKGSSFGIGLGRVLKGRSASREKSRSVSHSQTHSRNPSIESSSQCASQFASESYQNSSPQSNYGAPHSGAQAINIPVSSTKARRPSHSHSNSLGNSYPTQFQLRNLSSNSSPSSSAHDGLSALALGMEERERAERKSRGLFSRKGHAKDSDGDISGEIAIDSAKSTPKEHTQSWIKRASWAGLYGKEASPSSGGKDIPTKEDSGHGKDKQDGKQCKDKEGHKWKTEDAQEEEYEHARGVSFFIIIMVWLVVSASLGMWRWMCMPFVEGGIYPNLGEDMHFSFRRCMRVVCLW</sequence>
<evidence type="ECO:0000313" key="1">
    <source>
        <dbReference type="EMBL" id="KAH7911477.1"/>
    </source>
</evidence>
<name>A0ACB8AFZ2_9AGAM</name>
<dbReference type="Proteomes" id="UP000790377">
    <property type="component" value="Unassembled WGS sequence"/>
</dbReference>
<proteinExistence type="predicted"/>